<gene>
    <name evidence="1" type="ORF">SS50377_10046</name>
</gene>
<accession>V6LYD6</accession>
<organism evidence="1">
    <name type="scientific">Spironucleus salmonicida</name>
    <dbReference type="NCBI Taxonomy" id="348837"/>
    <lineage>
        <taxon>Eukaryota</taxon>
        <taxon>Metamonada</taxon>
        <taxon>Diplomonadida</taxon>
        <taxon>Hexamitidae</taxon>
        <taxon>Hexamitinae</taxon>
        <taxon>Spironucleus</taxon>
    </lineage>
</organism>
<dbReference type="AlphaFoldDB" id="V6LYD6"/>
<reference evidence="1" key="1">
    <citation type="journal article" date="2014" name="PLoS Genet.">
        <title>The Genome of Spironucleus salmonicida Highlights a Fish Pathogen Adapted to Fluctuating Environments.</title>
        <authorList>
            <person name="Xu F."/>
            <person name="Jerlstrom-Hultqvist J."/>
            <person name="Einarsson E."/>
            <person name="Astvaldsson A."/>
            <person name="Svard S.G."/>
            <person name="Andersson J.O."/>
        </authorList>
    </citation>
    <scope>NUCLEOTIDE SEQUENCE</scope>
</reference>
<name>V6LYD6_9EUKA</name>
<evidence type="ECO:0000313" key="1">
    <source>
        <dbReference type="EMBL" id="EST49590.1"/>
    </source>
</evidence>
<protein>
    <submittedName>
        <fullName evidence="1">Uncharacterized protein</fullName>
    </submittedName>
</protein>
<dbReference type="EMBL" id="KI545945">
    <property type="protein sequence ID" value="EST49590.1"/>
    <property type="molecule type" value="Genomic_DNA"/>
</dbReference>
<proteinExistence type="predicted"/>
<sequence>MPGVVTSMFLKSARTVMFEEVAALLAWQSAVNALLRGVSDWNDDTKVESVTDAVKVFANDTLMACLAPAAVRVMLAQRPDMLAETVLPSKKYDQGVVPSTEISAQIEILLSVPFKFCEIPQTLVGVPVSNCAKRNAKLLITPENSSSISLVASDVSSFRLSKMKV</sequence>